<keyword evidence="2" id="KW-1185">Reference proteome</keyword>
<name>A0A2A2F6L5_9GAMM</name>
<gene>
    <name evidence="1" type="ORF">CK501_05855</name>
</gene>
<dbReference type="Pfam" id="PF04134">
    <property type="entry name" value="DCC1-like"/>
    <property type="match status" value="1"/>
</dbReference>
<dbReference type="OrthoDB" id="5294764at2"/>
<dbReference type="PANTHER" id="PTHR34290">
    <property type="entry name" value="SI:CH73-390P7.2"/>
    <property type="match status" value="1"/>
</dbReference>
<dbReference type="InterPro" id="IPR044691">
    <property type="entry name" value="DCC1_Trx"/>
</dbReference>
<dbReference type="AlphaFoldDB" id="A0A2A2F6L5"/>
<dbReference type="PANTHER" id="PTHR34290:SF2">
    <property type="entry name" value="OS04G0668800 PROTEIN"/>
    <property type="match status" value="1"/>
</dbReference>
<organism evidence="1 2">
    <name type="scientific">Halovibrio salipaludis</name>
    <dbReference type="NCBI Taxonomy" id="2032626"/>
    <lineage>
        <taxon>Bacteria</taxon>
        <taxon>Pseudomonadati</taxon>
        <taxon>Pseudomonadota</taxon>
        <taxon>Gammaproteobacteria</taxon>
        <taxon>Oceanospirillales</taxon>
        <taxon>Halomonadaceae</taxon>
        <taxon>Halovibrio</taxon>
    </lineage>
</organism>
<evidence type="ECO:0000313" key="2">
    <source>
        <dbReference type="Proteomes" id="UP000218896"/>
    </source>
</evidence>
<proteinExistence type="predicted"/>
<evidence type="ECO:0000313" key="1">
    <source>
        <dbReference type="EMBL" id="PAU81086.1"/>
    </source>
</evidence>
<dbReference type="InterPro" id="IPR007263">
    <property type="entry name" value="DCC1-like"/>
</dbReference>
<dbReference type="EMBL" id="NSKD01000002">
    <property type="protein sequence ID" value="PAU81086.1"/>
    <property type="molecule type" value="Genomic_DNA"/>
</dbReference>
<dbReference type="Proteomes" id="UP000218896">
    <property type="component" value="Unassembled WGS sequence"/>
</dbReference>
<protein>
    <submittedName>
        <fullName evidence="1">Thiol-disulfide oxidoreductase</fullName>
    </submittedName>
</protein>
<comment type="caution">
    <text evidence="1">The sequence shown here is derived from an EMBL/GenBank/DDBJ whole genome shotgun (WGS) entry which is preliminary data.</text>
</comment>
<sequence>MENCMDTLFYDGQCPLCMKEIRLLRRIGDDHLRLIDVHGLQDSEVWPGIPHEHLLQRLHLLDDEGIYRTGLQATVQTWRHTPFGFLFRLMLIPGIRTLAEGAYNRWAERRYCRRYGCAIVPGSH</sequence>
<dbReference type="GO" id="GO:0015035">
    <property type="term" value="F:protein-disulfide reductase activity"/>
    <property type="evidence" value="ECO:0007669"/>
    <property type="project" value="InterPro"/>
</dbReference>
<reference evidence="1 2" key="1">
    <citation type="submission" date="2017-08" db="EMBL/GenBank/DDBJ databases">
        <title>Halovibrio sewagensis sp. nov., isolated from wastewater of high salinity.</title>
        <authorList>
            <person name="Dong X."/>
            <person name="Zhang G."/>
        </authorList>
    </citation>
    <scope>NUCLEOTIDE SEQUENCE [LARGE SCALE GENOMIC DNA]</scope>
    <source>
        <strain evidence="1 2">YL5-2</strain>
    </source>
</reference>
<accession>A0A2A2F6L5</accession>